<organism evidence="4 5">
    <name type="scientific">Azoarcus indigens</name>
    <dbReference type="NCBI Taxonomy" id="29545"/>
    <lineage>
        <taxon>Bacteria</taxon>
        <taxon>Pseudomonadati</taxon>
        <taxon>Pseudomonadota</taxon>
        <taxon>Betaproteobacteria</taxon>
        <taxon>Rhodocyclales</taxon>
        <taxon>Zoogloeaceae</taxon>
        <taxon>Azoarcus</taxon>
    </lineage>
</organism>
<protein>
    <submittedName>
        <fullName evidence="4">Uncharacterized protein DUF4124</fullName>
    </submittedName>
</protein>
<feature type="compositionally biased region" description="Basic and acidic residues" evidence="1">
    <location>
        <begin position="84"/>
        <end position="93"/>
    </location>
</feature>
<evidence type="ECO:0000259" key="3">
    <source>
        <dbReference type="Pfam" id="PF13511"/>
    </source>
</evidence>
<gene>
    <name evidence="4" type="ORF">C7389_10414</name>
</gene>
<dbReference type="AlphaFoldDB" id="A0A4V6PQP9"/>
<evidence type="ECO:0000313" key="5">
    <source>
        <dbReference type="Proteomes" id="UP000295129"/>
    </source>
</evidence>
<dbReference type="Proteomes" id="UP000295129">
    <property type="component" value="Unassembled WGS sequence"/>
</dbReference>
<feature type="compositionally biased region" description="Polar residues" evidence="1">
    <location>
        <begin position="72"/>
        <end position="83"/>
    </location>
</feature>
<dbReference type="InterPro" id="IPR025392">
    <property type="entry name" value="DUF4124"/>
</dbReference>
<keyword evidence="2" id="KW-0732">Signal</keyword>
<evidence type="ECO:0000256" key="2">
    <source>
        <dbReference type="SAM" id="SignalP"/>
    </source>
</evidence>
<name>A0A4V6PQP9_9RHOO</name>
<sequence length="159" mass="17872">MRQLRPLALSLALLAPLFAHADVYKCVDAEGRTTYTNDRNLARNCKLLEQGQAVSSVPPPPPRQTAPAQSTSPSSFPRVSADTQRARDNSRREVLEGELAAEEKSLAAARQALSEQEAIRTGDERNYQKVLDRLKPYQDRVDLHQRNIEALRREIANLR</sequence>
<evidence type="ECO:0000313" key="4">
    <source>
        <dbReference type="EMBL" id="TDN53662.1"/>
    </source>
</evidence>
<feature type="chain" id="PRO_5020478126" evidence="2">
    <location>
        <begin position="22"/>
        <end position="159"/>
    </location>
</feature>
<feature type="region of interest" description="Disordered" evidence="1">
    <location>
        <begin position="52"/>
        <end position="93"/>
    </location>
</feature>
<feature type="domain" description="DUF4124" evidence="3">
    <location>
        <begin position="11"/>
        <end position="69"/>
    </location>
</feature>
<evidence type="ECO:0000256" key="1">
    <source>
        <dbReference type="SAM" id="MobiDB-lite"/>
    </source>
</evidence>
<dbReference type="OrthoDB" id="5298561at2"/>
<reference evidence="4 5" key="1">
    <citation type="submission" date="2019-03" db="EMBL/GenBank/DDBJ databases">
        <title>Genomic Encyclopedia of Type Strains, Phase IV (KMG-IV): sequencing the most valuable type-strain genomes for metagenomic binning, comparative biology and taxonomic classification.</title>
        <authorList>
            <person name="Goeker M."/>
        </authorList>
    </citation>
    <scope>NUCLEOTIDE SEQUENCE [LARGE SCALE GENOMIC DNA]</scope>
    <source>
        <strain evidence="4 5">DSM 12121</strain>
    </source>
</reference>
<dbReference type="Pfam" id="PF13511">
    <property type="entry name" value="DUF4124"/>
    <property type="match status" value="1"/>
</dbReference>
<feature type="signal peptide" evidence="2">
    <location>
        <begin position="1"/>
        <end position="21"/>
    </location>
</feature>
<keyword evidence="5" id="KW-1185">Reference proteome</keyword>
<proteinExistence type="predicted"/>
<dbReference type="EMBL" id="SNVV01000004">
    <property type="protein sequence ID" value="TDN53662.1"/>
    <property type="molecule type" value="Genomic_DNA"/>
</dbReference>
<comment type="caution">
    <text evidence="4">The sequence shown here is derived from an EMBL/GenBank/DDBJ whole genome shotgun (WGS) entry which is preliminary data.</text>
</comment>
<accession>A0A4V6PQP9</accession>
<dbReference type="RefSeq" id="WP_133589373.1">
    <property type="nucleotide sequence ID" value="NZ_SNVV01000004.1"/>
</dbReference>